<proteinExistence type="predicted"/>
<gene>
    <name evidence="1" type="ORF">LIER_23476</name>
</gene>
<protein>
    <submittedName>
        <fullName evidence="1">Uncharacterized protein</fullName>
    </submittedName>
</protein>
<name>A0AAV3QZ38_LITER</name>
<sequence length="101" mass="11111">MQVGPTRRISTTHYHNWSENVTRLGFGRVYTVVVINCTFPTSVEGGGDGELYLSASTNDGGDAYSNATDTFVTLTEAQKDFVDFESKFTNTTPNLFLIFLG</sequence>
<comment type="caution">
    <text evidence="1">The sequence shown here is derived from an EMBL/GenBank/DDBJ whole genome shotgun (WGS) entry which is preliminary data.</text>
</comment>
<dbReference type="Proteomes" id="UP001454036">
    <property type="component" value="Unassembled WGS sequence"/>
</dbReference>
<evidence type="ECO:0000313" key="2">
    <source>
        <dbReference type="Proteomes" id="UP001454036"/>
    </source>
</evidence>
<reference evidence="1 2" key="1">
    <citation type="submission" date="2024-01" db="EMBL/GenBank/DDBJ databases">
        <title>The complete chloroplast genome sequence of Lithospermum erythrorhizon: insights into the phylogenetic relationship among Boraginaceae species and the maternal lineages of purple gromwells.</title>
        <authorList>
            <person name="Okada T."/>
            <person name="Watanabe K."/>
        </authorList>
    </citation>
    <scope>NUCLEOTIDE SEQUENCE [LARGE SCALE GENOMIC DNA]</scope>
</reference>
<dbReference type="EMBL" id="BAABME010006616">
    <property type="protein sequence ID" value="GAA0168855.1"/>
    <property type="molecule type" value="Genomic_DNA"/>
</dbReference>
<accession>A0AAV3QZ38</accession>
<keyword evidence="2" id="KW-1185">Reference proteome</keyword>
<dbReference type="AlphaFoldDB" id="A0AAV3QZ38"/>
<organism evidence="1 2">
    <name type="scientific">Lithospermum erythrorhizon</name>
    <name type="common">Purple gromwell</name>
    <name type="synonym">Lithospermum officinale var. erythrorhizon</name>
    <dbReference type="NCBI Taxonomy" id="34254"/>
    <lineage>
        <taxon>Eukaryota</taxon>
        <taxon>Viridiplantae</taxon>
        <taxon>Streptophyta</taxon>
        <taxon>Embryophyta</taxon>
        <taxon>Tracheophyta</taxon>
        <taxon>Spermatophyta</taxon>
        <taxon>Magnoliopsida</taxon>
        <taxon>eudicotyledons</taxon>
        <taxon>Gunneridae</taxon>
        <taxon>Pentapetalae</taxon>
        <taxon>asterids</taxon>
        <taxon>lamiids</taxon>
        <taxon>Boraginales</taxon>
        <taxon>Boraginaceae</taxon>
        <taxon>Boraginoideae</taxon>
        <taxon>Lithospermeae</taxon>
        <taxon>Lithospermum</taxon>
    </lineage>
</organism>
<evidence type="ECO:0000313" key="1">
    <source>
        <dbReference type="EMBL" id="GAA0168855.1"/>
    </source>
</evidence>